<accession>A0AC34RH07</accession>
<name>A0AC34RH07_9BILA</name>
<dbReference type="WBParaSite" id="JU765_v2.g6751.t1">
    <property type="protein sequence ID" value="JU765_v2.g6751.t1"/>
    <property type="gene ID" value="JU765_v2.g6751"/>
</dbReference>
<reference evidence="2" key="1">
    <citation type="submission" date="2022-11" db="UniProtKB">
        <authorList>
            <consortium name="WormBaseParasite"/>
        </authorList>
    </citation>
    <scope>IDENTIFICATION</scope>
</reference>
<proteinExistence type="predicted"/>
<evidence type="ECO:0000313" key="1">
    <source>
        <dbReference type="Proteomes" id="UP000887576"/>
    </source>
</evidence>
<protein>
    <submittedName>
        <fullName evidence="2">ShKT domain-containing protein</fullName>
    </submittedName>
</protein>
<dbReference type="Proteomes" id="UP000887576">
    <property type="component" value="Unplaced"/>
</dbReference>
<evidence type="ECO:0000313" key="2">
    <source>
        <dbReference type="WBParaSite" id="JU765_v2.g6751.t1"/>
    </source>
</evidence>
<sequence length="87" mass="9393">MRLGFVVCAVVAALLVVVDAQVCCDGTYSSGPCINDVCPTGKMCTNGMCCTCRDTCYDCYLYVNYCNNPYYANALSGCQYTCGKCQL</sequence>
<organism evidence="1 2">
    <name type="scientific">Panagrolaimus sp. JU765</name>
    <dbReference type="NCBI Taxonomy" id="591449"/>
    <lineage>
        <taxon>Eukaryota</taxon>
        <taxon>Metazoa</taxon>
        <taxon>Ecdysozoa</taxon>
        <taxon>Nematoda</taxon>
        <taxon>Chromadorea</taxon>
        <taxon>Rhabditida</taxon>
        <taxon>Tylenchina</taxon>
        <taxon>Panagrolaimomorpha</taxon>
        <taxon>Panagrolaimoidea</taxon>
        <taxon>Panagrolaimidae</taxon>
        <taxon>Panagrolaimus</taxon>
    </lineage>
</organism>